<organism evidence="1 2">
    <name type="scientific">Deinococcus malanensis</name>
    <dbReference type="NCBI Taxonomy" id="1706855"/>
    <lineage>
        <taxon>Bacteria</taxon>
        <taxon>Thermotogati</taxon>
        <taxon>Deinococcota</taxon>
        <taxon>Deinococci</taxon>
        <taxon>Deinococcales</taxon>
        <taxon>Deinococcaceae</taxon>
        <taxon>Deinococcus</taxon>
    </lineage>
</organism>
<protein>
    <recommendedName>
        <fullName evidence="3">Cell division protein FtsB</fullName>
    </recommendedName>
</protein>
<gene>
    <name evidence="1" type="ORF">GCM10008955_27300</name>
</gene>
<evidence type="ECO:0008006" key="3">
    <source>
        <dbReference type="Google" id="ProtNLM"/>
    </source>
</evidence>
<evidence type="ECO:0000313" key="1">
    <source>
        <dbReference type="EMBL" id="GGK31953.1"/>
    </source>
</evidence>
<sequence length="129" mass="14722">MLLHMDHGAPPPPPAPRRDLWRRLSRLPLSMMLASLLTGLGIVQLTFQLGHTAYRSVTWSQQTRETRERIQGLERDVKILRDAERNATNPDYLREQARCQGFVGADEQVVVATNAPDTPRENCRIIRLP</sequence>
<reference evidence="2" key="1">
    <citation type="journal article" date="2019" name="Int. J. Syst. Evol. Microbiol.">
        <title>The Global Catalogue of Microorganisms (GCM) 10K type strain sequencing project: providing services to taxonomists for standard genome sequencing and annotation.</title>
        <authorList>
            <consortium name="The Broad Institute Genomics Platform"/>
            <consortium name="The Broad Institute Genome Sequencing Center for Infectious Disease"/>
            <person name="Wu L."/>
            <person name="Ma J."/>
        </authorList>
    </citation>
    <scope>NUCLEOTIDE SEQUENCE [LARGE SCALE GENOMIC DNA]</scope>
    <source>
        <strain evidence="2">JCM 30331</strain>
    </source>
</reference>
<comment type="caution">
    <text evidence="1">The sequence shown here is derived from an EMBL/GenBank/DDBJ whole genome shotgun (WGS) entry which is preliminary data.</text>
</comment>
<keyword evidence="2" id="KW-1185">Reference proteome</keyword>
<proteinExistence type="predicted"/>
<dbReference type="EMBL" id="BMPP01000011">
    <property type="protein sequence ID" value="GGK31953.1"/>
    <property type="molecule type" value="Genomic_DNA"/>
</dbReference>
<name>A0ABQ2EYF5_9DEIO</name>
<accession>A0ABQ2EYF5</accession>
<dbReference type="Proteomes" id="UP000647587">
    <property type="component" value="Unassembled WGS sequence"/>
</dbReference>
<evidence type="ECO:0000313" key="2">
    <source>
        <dbReference type="Proteomes" id="UP000647587"/>
    </source>
</evidence>